<feature type="transmembrane region" description="Helical" evidence="9">
    <location>
        <begin position="573"/>
        <end position="593"/>
    </location>
</feature>
<evidence type="ECO:0000256" key="8">
    <source>
        <dbReference type="ARBA" id="ARBA00038388"/>
    </source>
</evidence>
<organism evidence="11 12">
    <name type="scientific">Faecalibacillus intestinalis</name>
    <dbReference type="NCBI Taxonomy" id="1982626"/>
    <lineage>
        <taxon>Bacteria</taxon>
        <taxon>Bacillati</taxon>
        <taxon>Bacillota</taxon>
        <taxon>Erysipelotrichia</taxon>
        <taxon>Erysipelotrichales</taxon>
        <taxon>Coprobacillaceae</taxon>
        <taxon>Faecalibacillus</taxon>
    </lineage>
</organism>
<feature type="transmembrane region" description="Helical" evidence="9">
    <location>
        <begin position="243"/>
        <end position="262"/>
    </location>
</feature>
<feature type="transmembrane region" description="Helical" evidence="9">
    <location>
        <begin position="522"/>
        <end position="544"/>
    </location>
</feature>
<feature type="transmembrane region" description="Helical" evidence="9">
    <location>
        <begin position="476"/>
        <end position="501"/>
    </location>
</feature>
<evidence type="ECO:0000313" key="12">
    <source>
        <dbReference type="Proteomes" id="UP000240974"/>
    </source>
</evidence>
<name>A0A2T3FK87_9FIRM</name>
<proteinExistence type="inferred from homology"/>
<comment type="caution">
    <text evidence="11">The sequence shown here is derived from an EMBL/GenBank/DDBJ whole genome shotgun (WGS) entry which is preliminary data.</text>
</comment>
<evidence type="ECO:0000256" key="5">
    <source>
        <dbReference type="ARBA" id="ARBA00022840"/>
    </source>
</evidence>
<keyword evidence="5" id="KW-0067">ATP-binding</keyword>
<dbReference type="Proteomes" id="UP000240974">
    <property type="component" value="Unassembled WGS sequence"/>
</dbReference>
<keyword evidence="6 9" id="KW-1133">Transmembrane helix</keyword>
<dbReference type="PROSITE" id="PS50893">
    <property type="entry name" value="ABC_TRANSPORTER_2"/>
    <property type="match status" value="1"/>
</dbReference>
<evidence type="ECO:0000259" key="10">
    <source>
        <dbReference type="PROSITE" id="PS50893"/>
    </source>
</evidence>
<reference evidence="11 12" key="1">
    <citation type="journal article" date="2019" name="Int. J. Syst. Evol. Microbiol.">
        <title>Faecalibacillus intestinalis gen. nov., sp. nov. and Faecalibacillus faecis sp. nov., isolated from human faeces.</title>
        <authorList>
            <person name="Seo B."/>
            <person name="Jeon K."/>
            <person name="Baek I."/>
            <person name="Lee Y.M."/>
            <person name="Baek K."/>
            <person name="Ko G."/>
        </authorList>
    </citation>
    <scope>NUCLEOTIDE SEQUENCE [LARGE SCALE GENOMIC DNA]</scope>
    <source>
        <strain evidence="11 12">SNUG30099</strain>
    </source>
</reference>
<gene>
    <name evidence="11" type="ORF">C7U54_13785</name>
</gene>
<keyword evidence="2" id="KW-1003">Cell membrane</keyword>
<evidence type="ECO:0000256" key="3">
    <source>
        <dbReference type="ARBA" id="ARBA00022692"/>
    </source>
</evidence>
<sequence length="607" mass="71069">MLEIKNVTKSFDRPLFKEMSMTFQETGMYVIVGKSGSGKSTLLNILGGLDNEYQGVIEIDGQDIRQISHYIRKYIGFIFQQFYLIEEMNVKENVNLISYFKRIMIFKKEYYLERLKIKDLQRYKTAILSGGQKQRVAIYRGFIAKHPIILCDEPTGALDAKNSEEIFKILKQLSKEKLVIVISHDEILAKKYHDYLYEIKDYQLKLIHQNPITQRKKQEEKTSKRSFLQFILKELKMTWKSSFIVVQVLFLALLSILLTLSLTQSTQKQIHQQLEQIIPSTTIMLKKKNNQMFKMDDLKQIQHPAIQYRFLQNDQVDFLGISFSKKYQTKKTLYISDYIQQPQKKIQGRKIKNAQEIILSKSTYEQLLYLSHQKDLINKDVYLFFEYQNRICFYKVKIVGIENKKTLMETVYFNEYAMSQMLKELYQIEVGQTAFLQVKDKNILKDLKNKYPLYQFKLANSSLSSSIDEKFQQIEWILYCFSSLAVVTACFLLGVVLYLMVIKRKKYFAILQTLGASLWQMITLVLCQGLGISCTAFIEAMIVLKKLFIFANQLIQKSISDLMDEFFVIQNNVLLGVFIGVLILTLLCCLIPIKKVKQIEIIEALKS</sequence>
<dbReference type="Pfam" id="PF02687">
    <property type="entry name" value="FtsX"/>
    <property type="match status" value="1"/>
</dbReference>
<dbReference type="InterPro" id="IPR003838">
    <property type="entry name" value="ABC3_permease_C"/>
</dbReference>
<evidence type="ECO:0000256" key="6">
    <source>
        <dbReference type="ARBA" id="ARBA00022989"/>
    </source>
</evidence>
<keyword evidence="12" id="KW-1185">Reference proteome</keyword>
<dbReference type="Pfam" id="PF00005">
    <property type="entry name" value="ABC_tran"/>
    <property type="match status" value="1"/>
</dbReference>
<keyword evidence="4" id="KW-0547">Nucleotide-binding</keyword>
<dbReference type="Gene3D" id="3.40.50.300">
    <property type="entry name" value="P-loop containing nucleotide triphosphate hydrolases"/>
    <property type="match status" value="1"/>
</dbReference>
<dbReference type="GO" id="GO:0005886">
    <property type="term" value="C:plasma membrane"/>
    <property type="evidence" value="ECO:0007669"/>
    <property type="project" value="UniProtKB-SubCell"/>
</dbReference>
<dbReference type="GO" id="GO:0005524">
    <property type="term" value="F:ATP binding"/>
    <property type="evidence" value="ECO:0007669"/>
    <property type="project" value="UniProtKB-KW"/>
</dbReference>
<dbReference type="AlphaFoldDB" id="A0A2T3FK87"/>
<dbReference type="InterPro" id="IPR003593">
    <property type="entry name" value="AAA+_ATPase"/>
</dbReference>
<dbReference type="SUPFAM" id="SSF52540">
    <property type="entry name" value="P-loop containing nucleoside triphosphate hydrolases"/>
    <property type="match status" value="1"/>
</dbReference>
<evidence type="ECO:0000256" key="9">
    <source>
        <dbReference type="SAM" id="Phobius"/>
    </source>
</evidence>
<dbReference type="SMART" id="SM00382">
    <property type="entry name" value="AAA"/>
    <property type="match status" value="1"/>
</dbReference>
<dbReference type="InterPro" id="IPR003439">
    <property type="entry name" value="ABC_transporter-like_ATP-bd"/>
</dbReference>
<protein>
    <recommendedName>
        <fullName evidence="10">ABC transporter domain-containing protein</fullName>
    </recommendedName>
</protein>
<keyword evidence="3 9" id="KW-0812">Transmembrane</keyword>
<evidence type="ECO:0000313" key="11">
    <source>
        <dbReference type="EMBL" id="PST35664.1"/>
    </source>
</evidence>
<evidence type="ECO:0000256" key="4">
    <source>
        <dbReference type="ARBA" id="ARBA00022741"/>
    </source>
</evidence>
<comment type="similarity">
    <text evidence="8">Belongs to the ABC transporter superfamily. Macrolide exporter (TC 3.A.1.122) family.</text>
</comment>
<dbReference type="RefSeq" id="WP_107030646.1">
    <property type="nucleotide sequence ID" value="NZ_PYLQ01000031.1"/>
</dbReference>
<dbReference type="InterPro" id="IPR027417">
    <property type="entry name" value="P-loop_NTPase"/>
</dbReference>
<dbReference type="EMBL" id="PYLQ01000031">
    <property type="protein sequence ID" value="PST35664.1"/>
    <property type="molecule type" value="Genomic_DNA"/>
</dbReference>
<evidence type="ECO:0000256" key="2">
    <source>
        <dbReference type="ARBA" id="ARBA00022475"/>
    </source>
</evidence>
<accession>A0A2T3FK87</accession>
<evidence type="ECO:0000256" key="7">
    <source>
        <dbReference type="ARBA" id="ARBA00023136"/>
    </source>
</evidence>
<dbReference type="PANTHER" id="PTHR42798:SF4">
    <property type="entry name" value="ABC TRANSPORTER DOMAIN-CONTAINING PROTEIN"/>
    <property type="match status" value="1"/>
</dbReference>
<evidence type="ECO:0000256" key="1">
    <source>
        <dbReference type="ARBA" id="ARBA00004429"/>
    </source>
</evidence>
<comment type="subcellular location">
    <subcellularLocation>
        <location evidence="1">Cell inner membrane</location>
        <topology evidence="1">Multi-pass membrane protein</topology>
    </subcellularLocation>
</comment>
<keyword evidence="7 9" id="KW-0472">Membrane</keyword>
<feature type="domain" description="ABC transporter" evidence="10">
    <location>
        <begin position="2"/>
        <end position="226"/>
    </location>
</feature>
<dbReference type="GO" id="GO:0016887">
    <property type="term" value="F:ATP hydrolysis activity"/>
    <property type="evidence" value="ECO:0007669"/>
    <property type="project" value="InterPro"/>
</dbReference>
<dbReference type="PANTHER" id="PTHR42798">
    <property type="entry name" value="LIPOPROTEIN-RELEASING SYSTEM ATP-BINDING PROTEIN LOLD"/>
    <property type="match status" value="1"/>
</dbReference>